<keyword evidence="8" id="KW-0808">Transferase</keyword>
<dbReference type="PANTHER" id="PTHR20858:SF17">
    <property type="entry name" value="HYDROXYMETHYLPYRIMIDINE_PHOSPHOMETHYLPYRIMIDINE KINASE THI20-RELATED"/>
    <property type="match status" value="1"/>
</dbReference>
<keyword evidence="18" id="KW-1185">Reference proteome</keyword>
<evidence type="ECO:0000256" key="9">
    <source>
        <dbReference type="ARBA" id="ARBA00022741"/>
    </source>
</evidence>
<keyword evidence="12" id="KW-0784">Thiamine biosynthesis</keyword>
<evidence type="ECO:0000313" key="18">
    <source>
        <dbReference type="Proteomes" id="UP000315636"/>
    </source>
</evidence>
<evidence type="ECO:0000256" key="13">
    <source>
        <dbReference type="ARBA" id="ARBA00037917"/>
    </source>
</evidence>
<dbReference type="CDD" id="cd01169">
    <property type="entry name" value="HMPP_kinase"/>
    <property type="match status" value="1"/>
</dbReference>
<dbReference type="EMBL" id="FXTI01000001">
    <property type="protein sequence ID" value="SMO35153.1"/>
    <property type="molecule type" value="Genomic_DNA"/>
</dbReference>
<evidence type="ECO:0000256" key="4">
    <source>
        <dbReference type="ARBA" id="ARBA00009879"/>
    </source>
</evidence>
<evidence type="ECO:0000256" key="2">
    <source>
        <dbReference type="ARBA" id="ARBA00000565"/>
    </source>
</evidence>
<dbReference type="InterPro" id="IPR029056">
    <property type="entry name" value="Ribokinase-like"/>
</dbReference>
<dbReference type="SUPFAM" id="SSF53613">
    <property type="entry name" value="Ribokinase-like"/>
    <property type="match status" value="1"/>
</dbReference>
<dbReference type="InterPro" id="IPR013749">
    <property type="entry name" value="PM/HMP-P_kinase-1"/>
</dbReference>
<evidence type="ECO:0000259" key="16">
    <source>
        <dbReference type="Pfam" id="PF08543"/>
    </source>
</evidence>
<evidence type="ECO:0000256" key="15">
    <source>
        <dbReference type="ARBA" id="ARBA00043176"/>
    </source>
</evidence>
<dbReference type="PANTHER" id="PTHR20858">
    <property type="entry name" value="PHOSPHOMETHYLPYRIMIDINE KINASE"/>
    <property type="match status" value="1"/>
</dbReference>
<evidence type="ECO:0000256" key="10">
    <source>
        <dbReference type="ARBA" id="ARBA00022777"/>
    </source>
</evidence>
<proteinExistence type="inferred from homology"/>
<comment type="catalytic activity">
    <reaction evidence="1">
        <text>4-amino-5-hydroxymethyl-2-methylpyrimidine + ATP = 4-amino-2-methyl-5-(phosphooxymethyl)pyrimidine + ADP + H(+)</text>
        <dbReference type="Rhea" id="RHEA:23096"/>
        <dbReference type="ChEBI" id="CHEBI:15378"/>
        <dbReference type="ChEBI" id="CHEBI:16892"/>
        <dbReference type="ChEBI" id="CHEBI:30616"/>
        <dbReference type="ChEBI" id="CHEBI:58354"/>
        <dbReference type="ChEBI" id="CHEBI:456216"/>
        <dbReference type="EC" id="2.7.1.49"/>
    </reaction>
</comment>
<dbReference type="Gene3D" id="3.40.1190.20">
    <property type="match status" value="1"/>
</dbReference>
<evidence type="ECO:0000256" key="6">
    <source>
        <dbReference type="ARBA" id="ARBA00012963"/>
    </source>
</evidence>
<comment type="similarity">
    <text evidence="4">Belongs to the ThiD family.</text>
</comment>
<dbReference type="GO" id="GO:0008972">
    <property type="term" value="F:phosphomethylpyrimidine kinase activity"/>
    <property type="evidence" value="ECO:0007669"/>
    <property type="project" value="UniProtKB-EC"/>
</dbReference>
<organism evidence="17 18">
    <name type="scientific">Melghirimyces algeriensis</name>
    <dbReference type="NCBI Taxonomy" id="910412"/>
    <lineage>
        <taxon>Bacteria</taxon>
        <taxon>Bacillati</taxon>
        <taxon>Bacillota</taxon>
        <taxon>Bacilli</taxon>
        <taxon>Bacillales</taxon>
        <taxon>Thermoactinomycetaceae</taxon>
        <taxon>Melghirimyces</taxon>
    </lineage>
</organism>
<gene>
    <name evidence="17" type="ORF">SAMN06264849_101187</name>
</gene>
<keyword evidence="11" id="KW-0067">ATP-binding</keyword>
<accession>A0A521AK29</accession>
<keyword evidence="9" id="KW-0547">Nucleotide-binding</keyword>
<dbReference type="AlphaFoldDB" id="A0A521AK29"/>
<dbReference type="OrthoDB" id="9810880at2"/>
<dbReference type="InterPro" id="IPR004399">
    <property type="entry name" value="HMP/HMP-P_kinase_dom"/>
</dbReference>
<evidence type="ECO:0000256" key="11">
    <source>
        <dbReference type="ARBA" id="ARBA00022840"/>
    </source>
</evidence>
<evidence type="ECO:0000256" key="12">
    <source>
        <dbReference type="ARBA" id="ARBA00022977"/>
    </source>
</evidence>
<dbReference type="EC" id="2.7.4.7" evidence="6"/>
<sequence length="275" mass="29120">MTTPRALTIAGSDSGGGAGIQADLKTFHQLHVYGMSALTAVTAQNTLGVTDIYELEAEAVARQIDAVAEDIGMDALKTGMISSTPIMEVIAEKIRQYHLSPLVVDPVMVSKSGHSLLEESARKSLIHTLLPLACLVTPNLPEAEILVGKKLDTEIKRKEAARRIVDMGVSAVVIKGGHLDGDQATDLFFDGEQFLAFSAPRIATHHTHGTGCTFSAAATAALAKGESVTEAVYTAKTFITQGIAHSLGLGKGYGPTNHWAYRKHSDCVISKTPST</sequence>
<evidence type="ECO:0000256" key="14">
    <source>
        <dbReference type="ARBA" id="ARBA00042102"/>
    </source>
</evidence>
<dbReference type="RefSeq" id="WP_142503893.1">
    <property type="nucleotide sequence ID" value="NZ_FXTI01000001.1"/>
</dbReference>
<dbReference type="Proteomes" id="UP000315636">
    <property type="component" value="Unassembled WGS sequence"/>
</dbReference>
<protein>
    <recommendedName>
        <fullName evidence="7">Hydroxymethylpyrimidine/phosphomethylpyrimidine kinase</fullName>
        <ecNumber evidence="5">2.7.1.49</ecNumber>
        <ecNumber evidence="6">2.7.4.7</ecNumber>
    </recommendedName>
    <alternativeName>
        <fullName evidence="14">Hydroxymethylpyrimidine kinase</fullName>
    </alternativeName>
    <alternativeName>
        <fullName evidence="15">Hydroxymethylpyrimidine phosphate kinase</fullName>
    </alternativeName>
</protein>
<evidence type="ECO:0000256" key="8">
    <source>
        <dbReference type="ARBA" id="ARBA00022679"/>
    </source>
</evidence>
<comment type="catalytic activity">
    <reaction evidence="2">
        <text>4-amino-2-methyl-5-(phosphooxymethyl)pyrimidine + ATP = 4-amino-2-methyl-5-(diphosphooxymethyl)pyrimidine + ADP</text>
        <dbReference type="Rhea" id="RHEA:19893"/>
        <dbReference type="ChEBI" id="CHEBI:30616"/>
        <dbReference type="ChEBI" id="CHEBI:57841"/>
        <dbReference type="ChEBI" id="CHEBI:58354"/>
        <dbReference type="ChEBI" id="CHEBI:456216"/>
        <dbReference type="EC" id="2.7.4.7"/>
    </reaction>
</comment>
<dbReference type="GO" id="GO:0009228">
    <property type="term" value="P:thiamine biosynthetic process"/>
    <property type="evidence" value="ECO:0007669"/>
    <property type="project" value="UniProtKB-KW"/>
</dbReference>
<dbReference type="EC" id="2.7.1.49" evidence="5"/>
<feature type="domain" description="Pyridoxamine kinase/Phosphomethylpyrimidine kinase" evidence="16">
    <location>
        <begin position="13"/>
        <end position="257"/>
    </location>
</feature>
<name>A0A521AK29_9BACL</name>
<keyword evidence="10 17" id="KW-0418">Kinase</keyword>
<evidence type="ECO:0000256" key="3">
    <source>
        <dbReference type="ARBA" id="ARBA00004769"/>
    </source>
</evidence>
<dbReference type="GO" id="GO:0005524">
    <property type="term" value="F:ATP binding"/>
    <property type="evidence" value="ECO:0007669"/>
    <property type="project" value="UniProtKB-KW"/>
</dbReference>
<evidence type="ECO:0000256" key="5">
    <source>
        <dbReference type="ARBA" id="ARBA00012135"/>
    </source>
</evidence>
<reference evidence="17 18" key="1">
    <citation type="submission" date="2017-05" db="EMBL/GenBank/DDBJ databases">
        <authorList>
            <person name="Varghese N."/>
            <person name="Submissions S."/>
        </authorList>
    </citation>
    <scope>NUCLEOTIDE SEQUENCE [LARGE SCALE GENOMIC DNA]</scope>
    <source>
        <strain evidence="17 18">DSM 45474</strain>
    </source>
</reference>
<dbReference type="GO" id="GO:0005829">
    <property type="term" value="C:cytosol"/>
    <property type="evidence" value="ECO:0007669"/>
    <property type="project" value="TreeGrafter"/>
</dbReference>
<evidence type="ECO:0000256" key="7">
    <source>
        <dbReference type="ARBA" id="ARBA00019161"/>
    </source>
</evidence>
<dbReference type="FunFam" id="3.40.1190.20:FF:000003">
    <property type="entry name" value="Phosphomethylpyrimidine kinase ThiD"/>
    <property type="match status" value="1"/>
</dbReference>
<dbReference type="Pfam" id="PF08543">
    <property type="entry name" value="Phos_pyr_kin"/>
    <property type="match status" value="1"/>
</dbReference>
<evidence type="ECO:0000256" key="1">
    <source>
        <dbReference type="ARBA" id="ARBA00000151"/>
    </source>
</evidence>
<dbReference type="GO" id="GO:0008902">
    <property type="term" value="F:hydroxymethylpyrimidine kinase activity"/>
    <property type="evidence" value="ECO:0007669"/>
    <property type="project" value="UniProtKB-EC"/>
</dbReference>
<comment type="pathway">
    <text evidence="3">Cofactor biosynthesis; thiamine diphosphate biosynthesis; 4-amino-2-methyl-5-diphosphomethylpyrimidine from 5-amino-1-(5-phospho-D-ribosyl)imidazole: step 3/3.</text>
</comment>
<comment type="pathway">
    <text evidence="13">Cofactor biosynthesis; thiamine diphosphate biosynthesis; 4-amino-2-methyl-5-diphosphomethylpyrimidine from 5-amino-1-(5-phospho-D-ribosyl)imidazole: step 2/3.</text>
</comment>
<dbReference type="NCBIfam" id="TIGR00097">
    <property type="entry name" value="HMP-P_kinase"/>
    <property type="match status" value="1"/>
</dbReference>
<evidence type="ECO:0000313" key="17">
    <source>
        <dbReference type="EMBL" id="SMO35153.1"/>
    </source>
</evidence>